<accession>A0ABQ1SBK5</accession>
<keyword evidence="1" id="KW-0812">Transmembrane</keyword>
<feature type="transmembrane region" description="Helical" evidence="1">
    <location>
        <begin position="177"/>
        <end position="198"/>
    </location>
</feature>
<name>A0ABQ1SBK5_9SPHN</name>
<dbReference type="RefSeq" id="WP_188644963.1">
    <property type="nucleotide sequence ID" value="NZ_BMKL01000001.1"/>
</dbReference>
<evidence type="ECO:0000313" key="3">
    <source>
        <dbReference type="Proteomes" id="UP000619041"/>
    </source>
</evidence>
<proteinExistence type="predicted"/>
<evidence type="ECO:0000256" key="1">
    <source>
        <dbReference type="SAM" id="Phobius"/>
    </source>
</evidence>
<sequence length="254" mass="27356">MPAALLTWLSSLTAEALVAGRTILQSKAVRTAMMWLWPYAGVIVGLDVAAHYGDATGAALPVQFFISQDHSFGEYLEYAMTLSCAVMLFVMWRRLGALAYLANAVMMVWLTIDNAAEFHEAFGHWIAPFIPLPASSPVHANDIGEMMFFAMVGAIWLAGLASALLGARPRAAVHSLFIAAGIAMAAVFGVFVDMFVTWGPHTLAQTDFQAWLEDGGEFAFINLTFLAVVAFFDAEKRRWKAGAGTEASAGLALA</sequence>
<feature type="transmembrane region" description="Helical" evidence="1">
    <location>
        <begin position="146"/>
        <end position="165"/>
    </location>
</feature>
<feature type="transmembrane region" description="Helical" evidence="1">
    <location>
        <begin position="218"/>
        <end position="234"/>
    </location>
</feature>
<dbReference type="Proteomes" id="UP000619041">
    <property type="component" value="Unassembled WGS sequence"/>
</dbReference>
<reference evidence="3" key="1">
    <citation type="journal article" date="2019" name="Int. J. Syst. Evol. Microbiol.">
        <title>The Global Catalogue of Microorganisms (GCM) 10K type strain sequencing project: providing services to taxonomists for standard genome sequencing and annotation.</title>
        <authorList>
            <consortium name="The Broad Institute Genomics Platform"/>
            <consortium name="The Broad Institute Genome Sequencing Center for Infectious Disease"/>
            <person name="Wu L."/>
            <person name="Ma J."/>
        </authorList>
    </citation>
    <scope>NUCLEOTIDE SEQUENCE [LARGE SCALE GENOMIC DNA]</scope>
    <source>
        <strain evidence="3">CGMCC 1.15959</strain>
    </source>
</reference>
<keyword evidence="3" id="KW-1185">Reference proteome</keyword>
<organism evidence="2 3">
    <name type="scientific">Tsuneonella deserti</name>
    <dbReference type="NCBI Taxonomy" id="2035528"/>
    <lineage>
        <taxon>Bacteria</taxon>
        <taxon>Pseudomonadati</taxon>
        <taxon>Pseudomonadota</taxon>
        <taxon>Alphaproteobacteria</taxon>
        <taxon>Sphingomonadales</taxon>
        <taxon>Erythrobacteraceae</taxon>
        <taxon>Tsuneonella</taxon>
    </lineage>
</organism>
<comment type="caution">
    <text evidence="2">The sequence shown here is derived from an EMBL/GenBank/DDBJ whole genome shotgun (WGS) entry which is preliminary data.</text>
</comment>
<keyword evidence="1" id="KW-0472">Membrane</keyword>
<protein>
    <submittedName>
        <fullName evidence="2">Uncharacterized protein</fullName>
    </submittedName>
</protein>
<evidence type="ECO:0000313" key="2">
    <source>
        <dbReference type="EMBL" id="GGD99893.1"/>
    </source>
</evidence>
<keyword evidence="1" id="KW-1133">Transmembrane helix</keyword>
<dbReference type="EMBL" id="BMKL01000001">
    <property type="protein sequence ID" value="GGD99893.1"/>
    <property type="molecule type" value="Genomic_DNA"/>
</dbReference>
<gene>
    <name evidence="2" type="ORF">GCM10011515_19600</name>
</gene>